<keyword evidence="2" id="KW-1185">Reference proteome</keyword>
<reference evidence="1 2" key="1">
    <citation type="submission" date="2024-08" db="EMBL/GenBank/DDBJ databases">
        <title>Tateyamaria sp. nov., isolated from marine algae.</title>
        <authorList>
            <person name="Choi B.J."/>
            <person name="Kim J.M."/>
            <person name="Lee J.K."/>
            <person name="Choi D.G."/>
            <person name="Bayburt H."/>
            <person name="Baek J.H."/>
            <person name="Han D.M."/>
            <person name="Jeon C.O."/>
        </authorList>
    </citation>
    <scope>NUCLEOTIDE SEQUENCE [LARGE SCALE GENOMIC DNA]</scope>
    <source>
        <strain evidence="1 2">KMU-156</strain>
    </source>
</reference>
<organism evidence="1 2">
    <name type="scientific">Tateyamaria armeniaca</name>
    <dbReference type="NCBI Taxonomy" id="2518930"/>
    <lineage>
        <taxon>Bacteria</taxon>
        <taxon>Pseudomonadati</taxon>
        <taxon>Pseudomonadota</taxon>
        <taxon>Alphaproteobacteria</taxon>
        <taxon>Rhodobacterales</taxon>
        <taxon>Roseobacteraceae</taxon>
        <taxon>Tateyamaria</taxon>
    </lineage>
</organism>
<evidence type="ECO:0000313" key="1">
    <source>
        <dbReference type="EMBL" id="MFL4468615.1"/>
    </source>
</evidence>
<dbReference type="Proteomes" id="UP001627408">
    <property type="component" value="Unassembled WGS sequence"/>
</dbReference>
<sequence>MLHFDGLTPLHWVIKMMRYRRTPTEVQKTILQSHRAEQIEWMLERCATMTDALAAHAKLLQATPERCAQLAQFDLLCEVPFDPGAVIGGNTPYLSPAAFDADLLERNPWVHDLLRLDQA</sequence>
<dbReference type="RefSeq" id="WP_407594330.1">
    <property type="nucleotide sequence ID" value="NZ_JBHDIY010000002.1"/>
</dbReference>
<accession>A0ABW8UNC4</accession>
<proteinExistence type="predicted"/>
<comment type="caution">
    <text evidence="1">The sequence shown here is derived from an EMBL/GenBank/DDBJ whole genome shotgun (WGS) entry which is preliminary data.</text>
</comment>
<name>A0ABW8UNC4_9RHOB</name>
<gene>
    <name evidence="1" type="ORF">ACERZ8_01525</name>
</gene>
<protein>
    <submittedName>
        <fullName evidence="1">Uncharacterized protein</fullName>
    </submittedName>
</protein>
<evidence type="ECO:0000313" key="2">
    <source>
        <dbReference type="Proteomes" id="UP001627408"/>
    </source>
</evidence>
<dbReference type="EMBL" id="JBHDIY010000002">
    <property type="protein sequence ID" value="MFL4468615.1"/>
    <property type="molecule type" value="Genomic_DNA"/>
</dbReference>